<dbReference type="SUPFAM" id="SSF55073">
    <property type="entry name" value="Nucleotide cyclase"/>
    <property type="match status" value="1"/>
</dbReference>
<dbReference type="InterPro" id="IPR050469">
    <property type="entry name" value="Diguanylate_Cyclase"/>
</dbReference>
<keyword evidence="1" id="KW-1133">Transmembrane helix</keyword>
<feature type="transmembrane region" description="Helical" evidence="1">
    <location>
        <begin position="148"/>
        <end position="173"/>
    </location>
</feature>
<name>A0A100XGN4_MYCTH</name>
<dbReference type="PANTHER" id="PTHR45138">
    <property type="entry name" value="REGULATORY COMPONENTS OF SENSORY TRANSDUCTION SYSTEM"/>
    <property type="match status" value="1"/>
</dbReference>
<dbReference type="STRING" id="1797.RMCT_3166"/>
<dbReference type="Gene3D" id="3.30.70.270">
    <property type="match status" value="1"/>
</dbReference>
<dbReference type="Proteomes" id="UP000069654">
    <property type="component" value="Unassembled WGS sequence"/>
</dbReference>
<dbReference type="EMBL" id="BCTB01000036">
    <property type="protein sequence ID" value="GAT16197.1"/>
    <property type="molecule type" value="Genomic_DNA"/>
</dbReference>
<feature type="transmembrane region" description="Helical" evidence="1">
    <location>
        <begin position="48"/>
        <end position="66"/>
    </location>
</feature>
<accession>A0A100XGN4</accession>
<gene>
    <name evidence="3" type="ORF">RMCT_3166</name>
</gene>
<dbReference type="PROSITE" id="PS50887">
    <property type="entry name" value="GGDEF"/>
    <property type="match status" value="1"/>
</dbReference>
<feature type="transmembrane region" description="Helical" evidence="1">
    <location>
        <begin position="122"/>
        <end position="142"/>
    </location>
</feature>
<dbReference type="NCBIfam" id="TIGR00254">
    <property type="entry name" value="GGDEF"/>
    <property type="match status" value="1"/>
</dbReference>
<keyword evidence="1" id="KW-0472">Membrane</keyword>
<protein>
    <submittedName>
        <fullName evidence="3">Diguanylate cyclase</fullName>
    </submittedName>
</protein>
<evidence type="ECO:0000313" key="3">
    <source>
        <dbReference type="EMBL" id="GAT16197.1"/>
    </source>
</evidence>
<dbReference type="Pfam" id="PF00990">
    <property type="entry name" value="GGDEF"/>
    <property type="match status" value="1"/>
</dbReference>
<dbReference type="GO" id="GO:0005886">
    <property type="term" value="C:plasma membrane"/>
    <property type="evidence" value="ECO:0007669"/>
    <property type="project" value="TreeGrafter"/>
</dbReference>
<evidence type="ECO:0000259" key="2">
    <source>
        <dbReference type="PROSITE" id="PS50887"/>
    </source>
</evidence>
<dbReference type="GO" id="GO:1902201">
    <property type="term" value="P:negative regulation of bacterial-type flagellum-dependent cell motility"/>
    <property type="evidence" value="ECO:0007669"/>
    <property type="project" value="TreeGrafter"/>
</dbReference>
<feature type="domain" description="GGDEF" evidence="2">
    <location>
        <begin position="202"/>
        <end position="319"/>
    </location>
</feature>
<keyword evidence="1" id="KW-0812">Transmembrane</keyword>
<dbReference type="AlphaFoldDB" id="A0A100XGN4"/>
<dbReference type="InterPro" id="IPR043128">
    <property type="entry name" value="Rev_trsase/Diguanyl_cyclase"/>
</dbReference>
<dbReference type="InterPro" id="IPR000160">
    <property type="entry name" value="GGDEF_dom"/>
</dbReference>
<dbReference type="InterPro" id="IPR029787">
    <property type="entry name" value="Nucleotide_cyclase"/>
</dbReference>
<dbReference type="GO" id="GO:0043709">
    <property type="term" value="P:cell adhesion involved in single-species biofilm formation"/>
    <property type="evidence" value="ECO:0007669"/>
    <property type="project" value="TreeGrafter"/>
</dbReference>
<reference evidence="4" key="2">
    <citation type="submission" date="2016-02" db="EMBL/GenBank/DDBJ databases">
        <title>Draft genome sequence of five rapidly growing Mycobacterium species.</title>
        <authorList>
            <person name="Katahira K."/>
            <person name="Gotou Y."/>
            <person name="Iida K."/>
            <person name="Ogura Y."/>
            <person name="Hayashi T."/>
        </authorList>
    </citation>
    <scope>NUCLEOTIDE SEQUENCE [LARGE SCALE GENOMIC DNA]</scope>
    <source>
        <strain evidence="4">JCM6362</strain>
    </source>
</reference>
<feature type="transmembrane region" description="Helical" evidence="1">
    <location>
        <begin position="73"/>
        <end position="91"/>
    </location>
</feature>
<dbReference type="GO" id="GO:0052621">
    <property type="term" value="F:diguanylate cyclase activity"/>
    <property type="evidence" value="ECO:0007669"/>
    <property type="project" value="TreeGrafter"/>
</dbReference>
<reference evidence="3 4" key="1">
    <citation type="journal article" date="2016" name="Genome Announc.">
        <title>Draft Genome Sequences of Five Rapidly Growing Mycobacterium Species, M. thermoresistibile, M. fortuitum subsp. acetamidolyticum, M. canariasense, M. brisbanense, and M. novocastrense.</title>
        <authorList>
            <person name="Katahira K."/>
            <person name="Ogura Y."/>
            <person name="Gotoh Y."/>
            <person name="Hayashi T."/>
        </authorList>
    </citation>
    <scope>NUCLEOTIDE SEQUENCE [LARGE SCALE GENOMIC DNA]</scope>
    <source>
        <strain evidence="3 4">JCM6362</strain>
    </source>
</reference>
<comment type="caution">
    <text evidence="3">The sequence shown here is derived from an EMBL/GenBank/DDBJ whole genome shotgun (WGS) entry which is preliminary data.</text>
</comment>
<proteinExistence type="predicted"/>
<dbReference type="PANTHER" id="PTHR45138:SF9">
    <property type="entry name" value="DIGUANYLATE CYCLASE DGCM-RELATED"/>
    <property type="match status" value="1"/>
</dbReference>
<evidence type="ECO:0000313" key="4">
    <source>
        <dbReference type="Proteomes" id="UP000069654"/>
    </source>
</evidence>
<dbReference type="SMART" id="SM00267">
    <property type="entry name" value="GGDEF"/>
    <property type="match status" value="1"/>
</dbReference>
<evidence type="ECO:0000256" key="1">
    <source>
        <dbReference type="SAM" id="Phobius"/>
    </source>
</evidence>
<sequence>MGSVTLAPLDAMLRRRMLVAYLLILLVLYALAVGVAVAVDTPPSDARGEVLAVLLCVVGVAAATPRPLRGRRYVTALGCAGAAPTVALLFHDQIAGQSWSVVPPMFMAVFLHTWHRGATARVASGAIAVAAATALLIAPAPVPIMWVVLYVVCIPGAGEVYGLASSALFAMALHDPLTTVWNRAGVELKAEQIISRARRRGRSVAVIVLDVDDFKTINDRDGHLVGDAVLVELTRRWAARVPASAALGRVGGDEFVVIASCDQHRAGELAAELVDGQAVHVSYGVAVGPADKCDFATLFAAADADLYRRKRSRKAVPGR</sequence>
<dbReference type="CDD" id="cd01949">
    <property type="entry name" value="GGDEF"/>
    <property type="match status" value="1"/>
</dbReference>
<organism evidence="3 4">
    <name type="scientific">Mycolicibacterium thermoresistibile</name>
    <name type="common">Mycobacterium thermoresistibile</name>
    <dbReference type="NCBI Taxonomy" id="1797"/>
    <lineage>
        <taxon>Bacteria</taxon>
        <taxon>Bacillati</taxon>
        <taxon>Actinomycetota</taxon>
        <taxon>Actinomycetes</taxon>
        <taxon>Mycobacteriales</taxon>
        <taxon>Mycobacteriaceae</taxon>
        <taxon>Mycolicibacterium</taxon>
    </lineage>
</organism>